<dbReference type="Proteomes" id="UP000622552">
    <property type="component" value="Unassembled WGS sequence"/>
</dbReference>
<dbReference type="AlphaFoldDB" id="A0A8J7GH52"/>
<keyword evidence="4" id="KW-0804">Transcription</keyword>
<dbReference type="PRINTS" id="PR00364">
    <property type="entry name" value="DISEASERSIST"/>
</dbReference>
<keyword evidence="9" id="KW-1185">Reference proteome</keyword>
<dbReference type="PANTHER" id="PTHR35807:SF1">
    <property type="entry name" value="TRANSCRIPTIONAL REGULATOR REDD"/>
    <property type="match status" value="1"/>
</dbReference>
<dbReference type="InterPro" id="IPR051677">
    <property type="entry name" value="AfsR-DnrI-RedD_regulator"/>
</dbReference>
<feature type="repeat" description="TPR" evidence="5">
    <location>
        <begin position="818"/>
        <end position="851"/>
    </location>
</feature>
<evidence type="ECO:0000256" key="1">
    <source>
        <dbReference type="ARBA" id="ARBA00005820"/>
    </source>
</evidence>
<dbReference type="SMART" id="SM00028">
    <property type="entry name" value="TPR"/>
    <property type="match status" value="8"/>
</dbReference>
<dbReference type="InterPro" id="IPR011990">
    <property type="entry name" value="TPR-like_helical_dom_sf"/>
</dbReference>
<dbReference type="GO" id="GO:0003677">
    <property type="term" value="F:DNA binding"/>
    <property type="evidence" value="ECO:0007669"/>
    <property type="project" value="UniProtKB-UniRule"/>
</dbReference>
<evidence type="ECO:0000256" key="2">
    <source>
        <dbReference type="ARBA" id="ARBA00023015"/>
    </source>
</evidence>
<proteinExistence type="inferred from homology"/>
<dbReference type="PROSITE" id="PS50005">
    <property type="entry name" value="TPR"/>
    <property type="match status" value="1"/>
</dbReference>
<dbReference type="SUPFAM" id="SSF48452">
    <property type="entry name" value="TPR-like"/>
    <property type="match status" value="3"/>
</dbReference>
<dbReference type="PANTHER" id="PTHR35807">
    <property type="entry name" value="TRANSCRIPTIONAL REGULATOR REDD-RELATED"/>
    <property type="match status" value="1"/>
</dbReference>
<reference evidence="8" key="1">
    <citation type="submission" date="2020-11" db="EMBL/GenBank/DDBJ databases">
        <title>Sequencing the genomes of 1000 actinobacteria strains.</title>
        <authorList>
            <person name="Klenk H.-P."/>
        </authorList>
    </citation>
    <scope>NUCLEOTIDE SEQUENCE</scope>
    <source>
        <strain evidence="8">DSM 45356</strain>
    </source>
</reference>
<evidence type="ECO:0000256" key="6">
    <source>
        <dbReference type="PROSITE-ProRule" id="PRU01091"/>
    </source>
</evidence>
<dbReference type="Pfam" id="PF03704">
    <property type="entry name" value="BTAD"/>
    <property type="match status" value="1"/>
</dbReference>
<feature type="domain" description="OmpR/PhoB-type" evidence="7">
    <location>
        <begin position="1"/>
        <end position="96"/>
    </location>
</feature>
<evidence type="ECO:0000313" key="8">
    <source>
        <dbReference type="EMBL" id="MBG6137876.1"/>
    </source>
</evidence>
<evidence type="ECO:0000256" key="4">
    <source>
        <dbReference type="ARBA" id="ARBA00023163"/>
    </source>
</evidence>
<organism evidence="8 9">
    <name type="scientific">Longispora fulva</name>
    <dbReference type="NCBI Taxonomy" id="619741"/>
    <lineage>
        <taxon>Bacteria</taxon>
        <taxon>Bacillati</taxon>
        <taxon>Actinomycetota</taxon>
        <taxon>Actinomycetes</taxon>
        <taxon>Micromonosporales</taxon>
        <taxon>Micromonosporaceae</taxon>
        <taxon>Longispora</taxon>
    </lineage>
</organism>
<evidence type="ECO:0000313" key="9">
    <source>
        <dbReference type="Proteomes" id="UP000622552"/>
    </source>
</evidence>
<dbReference type="SMART" id="SM01043">
    <property type="entry name" value="BTAD"/>
    <property type="match status" value="1"/>
</dbReference>
<dbReference type="InterPro" id="IPR036388">
    <property type="entry name" value="WH-like_DNA-bd_sf"/>
</dbReference>
<accession>A0A8J7GH52</accession>
<evidence type="ECO:0000256" key="3">
    <source>
        <dbReference type="ARBA" id="ARBA00023125"/>
    </source>
</evidence>
<dbReference type="EMBL" id="JADOUF010000001">
    <property type="protein sequence ID" value="MBG6137876.1"/>
    <property type="molecule type" value="Genomic_DNA"/>
</dbReference>
<dbReference type="PROSITE" id="PS51755">
    <property type="entry name" value="OMPR_PHOB"/>
    <property type="match status" value="1"/>
</dbReference>
<dbReference type="InterPro" id="IPR001867">
    <property type="entry name" value="OmpR/PhoB-type_DNA-bd"/>
</dbReference>
<gene>
    <name evidence="8" type="ORF">IW245_004070</name>
</gene>
<dbReference type="Gene3D" id="1.10.10.10">
    <property type="entry name" value="Winged helix-like DNA-binding domain superfamily/Winged helix DNA-binding domain"/>
    <property type="match status" value="1"/>
</dbReference>
<keyword evidence="5" id="KW-0802">TPR repeat</keyword>
<feature type="DNA-binding region" description="OmpR/PhoB-type" evidence="6">
    <location>
        <begin position="1"/>
        <end position="96"/>
    </location>
</feature>
<evidence type="ECO:0000259" key="7">
    <source>
        <dbReference type="PROSITE" id="PS51755"/>
    </source>
</evidence>
<dbReference type="InterPro" id="IPR005158">
    <property type="entry name" value="BTAD"/>
</dbReference>
<dbReference type="Pfam" id="PF00486">
    <property type="entry name" value="Trans_reg_C"/>
    <property type="match status" value="1"/>
</dbReference>
<dbReference type="InterPro" id="IPR027417">
    <property type="entry name" value="P-loop_NTPase"/>
</dbReference>
<dbReference type="SUPFAM" id="SSF46894">
    <property type="entry name" value="C-terminal effector domain of the bipartite response regulators"/>
    <property type="match status" value="1"/>
</dbReference>
<keyword evidence="2" id="KW-0805">Transcription regulation</keyword>
<name>A0A8J7GH52_9ACTN</name>
<dbReference type="InterPro" id="IPR019734">
    <property type="entry name" value="TPR_rpt"/>
</dbReference>
<comment type="caution">
    <text evidence="8">The sequence shown here is derived from an EMBL/GenBank/DDBJ whole genome shotgun (WGS) entry which is preliminary data.</text>
</comment>
<dbReference type="Gene3D" id="1.25.40.10">
    <property type="entry name" value="Tetratricopeptide repeat domain"/>
    <property type="match status" value="4"/>
</dbReference>
<protein>
    <submittedName>
        <fullName evidence="8">DNA-binding SARP family transcriptional activator</fullName>
    </submittedName>
</protein>
<sequence length="1098" mass="116845">MELRVLGTVEAVVHGQPIDIGQRMERRLLGLLAIYLGRTVDTDRLIGLLWDTEPPARPRSAVQVHVSRIRKRLAAAGAERHGFALSRSGDGYLLTGEPDRVDLHRFRLLVERAAKTTDLAERVGLHRAAHALDRGGLFGEILNDRIWERIWPGIDAAFQDAADLRLAAELEYGRHHEVLTELAELVVRYPLRERLAELQILALYRAGRRAEALDAHQRISRRLQAELGLAPGEDLNRLHLAVLRDDPVLLLEPAEPAPAPAPAAEARDVPRLLPASIADFTGRADQLAALDALLTSDGDAPAGAAPGGASPAGAGSGGAGPVGVIAGIGGVGKTALGLRWAHQVRDRFPDGQLYVNLHGYSTSAPLRPIEALARFLRALGVPPGQIPVDLVEAVDLYRSRIAGRQLLVFLDNANSAEQVRPLLPVGAAGLALITSRDRLSGLSAHEGARRLHLDVLSGPDSVALLAWIVGPGRVAAESEAAAELAGLCDHLPLALRISAAYLADRPGLAIADHAAELRAGNRLAALEVDGDEQSSVRAAFDLSYQSLAPRAARLFRLLGLAPGPDLTATAAAQLAGTDLAEASEGLERLTAAHLVEVPTPGRWTMHDLVRAYARERSEADEEPADRAAAEQRLHLWYGDAAHTAAHVLHPQMLRLPRPSGPVTGAAAFDTHAQALAWLDAERVNLVAAIASPPAGLPSVAWLLADSLRGYFWLRKLTVDWFAAAEASLAAATAAGEPRARTAAHLSLSLANATLSRHDRALEHGRTALVLSRAHGFTDYEVVLLANRGRILSEMGRIEEGARTLESALRFDLTPQVRASILANLGLALLEQGQLHRAAAELSTALSLLPADELDNVRASLLSNLARSYHQLGRPALAVATFGRALALARGIASVDTVVSALSGRAQAHAELGHLDPALADLLEGTALVREHRIVPLEADVETNLADVRWRLGQFDEAVAGHTRAVAVAVGNAQPGQRTVALIRRAAASGALGRTGEALEDATAALALARELRYAVLEAQALTERARIHLVRGESDLAVVDGHEALRIHRTTGHLLGEARTLEVLAEATGDGGQWRSARDILAEIGVPVTEGDSPLQVP</sequence>
<dbReference type="CDD" id="cd15831">
    <property type="entry name" value="BTAD"/>
    <property type="match status" value="1"/>
</dbReference>
<dbReference type="SMART" id="SM00862">
    <property type="entry name" value="Trans_reg_C"/>
    <property type="match status" value="1"/>
</dbReference>
<dbReference type="SUPFAM" id="SSF52540">
    <property type="entry name" value="P-loop containing nucleoside triphosphate hydrolases"/>
    <property type="match status" value="1"/>
</dbReference>
<dbReference type="Pfam" id="PF13181">
    <property type="entry name" value="TPR_8"/>
    <property type="match status" value="1"/>
</dbReference>
<dbReference type="GO" id="GO:0000160">
    <property type="term" value="P:phosphorelay signal transduction system"/>
    <property type="evidence" value="ECO:0007669"/>
    <property type="project" value="InterPro"/>
</dbReference>
<keyword evidence="3 6" id="KW-0238">DNA-binding</keyword>
<dbReference type="RefSeq" id="WP_197004692.1">
    <property type="nucleotide sequence ID" value="NZ_BONS01000017.1"/>
</dbReference>
<evidence type="ECO:0000256" key="5">
    <source>
        <dbReference type="PROSITE-ProRule" id="PRU00339"/>
    </source>
</evidence>
<comment type="similarity">
    <text evidence="1">Belongs to the AfsR/DnrI/RedD regulatory family.</text>
</comment>
<dbReference type="InterPro" id="IPR016032">
    <property type="entry name" value="Sig_transdc_resp-reg_C-effctor"/>
</dbReference>
<dbReference type="Gene3D" id="3.40.50.300">
    <property type="entry name" value="P-loop containing nucleotide triphosphate hydrolases"/>
    <property type="match status" value="1"/>
</dbReference>
<dbReference type="GO" id="GO:0006355">
    <property type="term" value="P:regulation of DNA-templated transcription"/>
    <property type="evidence" value="ECO:0007669"/>
    <property type="project" value="InterPro"/>
</dbReference>